<reference evidence="2 3" key="2">
    <citation type="journal article" date="2013" name="PLoS ONE">
        <title>INDIGO - INtegrated Data Warehouse of MIcrobial GenOmes with Examples from the Red Sea Extremophiles.</title>
        <authorList>
            <person name="Alam I."/>
            <person name="Antunes A."/>
            <person name="Kamau A.A."/>
            <person name="Ba Alawi W."/>
            <person name="Kalkatawi M."/>
            <person name="Stingl U."/>
            <person name="Bajic V.B."/>
        </authorList>
    </citation>
    <scope>NUCLEOTIDE SEQUENCE [LARGE SCALE GENOMIC DNA]</scope>
    <source>
        <strain evidence="2 3">SARL4B</strain>
    </source>
</reference>
<protein>
    <submittedName>
        <fullName evidence="1">Peroxiredoxin-like protein</fullName>
    </submittedName>
    <submittedName>
        <fullName evidence="2">Putative peroxiredoxin protein</fullName>
    </submittedName>
</protein>
<proteinExistence type="predicted"/>
<evidence type="ECO:0000313" key="3">
    <source>
        <dbReference type="Proteomes" id="UP000003861"/>
    </source>
</evidence>
<dbReference type="Proteomes" id="UP000003861">
    <property type="component" value="Unassembled WGS sequence"/>
</dbReference>
<dbReference type="OrthoDB" id="6924at2157"/>
<dbReference type="RefSeq" id="WP_008527450.1">
    <property type="nucleotide sequence ID" value="NC_021921.1"/>
</dbReference>
<reference evidence="2 3" key="1">
    <citation type="journal article" date="2011" name="J. Bacteriol.">
        <title>Genome sequence of Halorhabdus tiamatea, the first archaeon isolated from a deep-sea anoxic brine lake.</title>
        <authorList>
            <person name="Antunes A."/>
            <person name="Alam I."/>
            <person name="Bajic V.B."/>
            <person name="Stingl U."/>
        </authorList>
    </citation>
    <scope>NUCLEOTIDE SEQUENCE [LARGE SCALE GENOMIC DNA]</scope>
    <source>
        <strain evidence="2 3">SARL4B</strain>
    </source>
</reference>
<accession>F7PN77</accession>
<reference evidence="1 4" key="3">
    <citation type="journal article" date="2014" name="Environ. Microbiol.">
        <title>Halorhabdus tiamatea: proteogenomics and glycosidase activity measurements identify the first cultivated euryarchaeon from a deep-sea anoxic brine lake as potential polysaccharide degrader.</title>
        <authorList>
            <person name="Werner J."/>
            <person name="Ferrer M."/>
            <person name="Michel G."/>
            <person name="Mann A.J."/>
            <person name="Huang S."/>
            <person name="Juarez S."/>
            <person name="Ciordia S."/>
            <person name="Albar J.P."/>
            <person name="Alcaide M."/>
            <person name="La Cono V."/>
            <person name="Yakimov M.M."/>
            <person name="Antunes A."/>
            <person name="Taborda M."/>
            <person name="Da Costa M.S."/>
            <person name="Amann R.I."/>
            <person name="Gloeckner F.O."/>
            <person name="Golyshina O.V."/>
            <person name="Golyshin P.N."/>
            <person name="Teeling H."/>
        </authorList>
    </citation>
    <scope>NUCLEOTIDE SEQUENCE [LARGE SCALE GENOMIC DNA]</scope>
    <source>
        <strain evidence="4">SARL4B</strain>
        <strain evidence="1">Type strain: SARL4B</strain>
    </source>
</reference>
<dbReference type="HOGENOM" id="CLU_3163035_0_0_2"/>
<keyword evidence="4" id="KW-1185">Reference proteome</keyword>
<evidence type="ECO:0000313" key="1">
    <source>
        <dbReference type="EMBL" id="CCQ32560.1"/>
    </source>
</evidence>
<dbReference type="AlphaFoldDB" id="F7PN77"/>
<dbReference type="EMBL" id="AFNT02000001">
    <property type="protein sequence ID" value="ERJ07782.1"/>
    <property type="molecule type" value="Genomic_DNA"/>
</dbReference>
<evidence type="ECO:0000313" key="2">
    <source>
        <dbReference type="EMBL" id="ERJ07782.1"/>
    </source>
</evidence>
<dbReference type="Proteomes" id="UP000015381">
    <property type="component" value="Chromosome I"/>
</dbReference>
<dbReference type="EMBL" id="HF571520">
    <property type="protein sequence ID" value="CCQ32560.1"/>
    <property type="molecule type" value="Genomic_DNA"/>
</dbReference>
<name>F7PN77_9EURY</name>
<organism evidence="2 3">
    <name type="scientific">Halorhabdus tiamatea SARL4B</name>
    <dbReference type="NCBI Taxonomy" id="1033806"/>
    <lineage>
        <taxon>Archaea</taxon>
        <taxon>Methanobacteriati</taxon>
        <taxon>Methanobacteriota</taxon>
        <taxon>Stenosarchaea group</taxon>
        <taxon>Halobacteria</taxon>
        <taxon>Halobacteriales</taxon>
        <taxon>Haloarculaceae</taxon>
        <taxon>Halorhabdus</taxon>
    </lineage>
</organism>
<evidence type="ECO:0000313" key="4">
    <source>
        <dbReference type="Proteomes" id="UP000015381"/>
    </source>
</evidence>
<dbReference type="GeneID" id="41484386"/>
<dbReference type="STRING" id="1033806.HTIA_0413"/>
<dbReference type="eggNOG" id="arCOG00312">
    <property type="taxonomic scope" value="Archaea"/>
</dbReference>
<sequence length="47" mass="5508">MPEPDETQGIPLIGDQFPDLEVETTEGTISLPDDYEMYDWWFTLKDE</sequence>
<gene>
    <name evidence="2" type="ORF">HLRTI_000161</name>
    <name evidence="1" type="ORF">HTIA_0413</name>
</gene>
<dbReference type="KEGG" id="hti:HTIA_0413"/>